<comment type="cofactor">
    <cofactor evidence="13">
        <name>[4Fe-4S] cluster</name>
        <dbReference type="ChEBI" id="CHEBI:49883"/>
    </cofactor>
    <text evidence="13">Binds 1 [4Fe-4S] cluster per subunit.</text>
</comment>
<dbReference type="NCBIfam" id="NF006883">
    <property type="entry name" value="PRK09375.2-4"/>
    <property type="match status" value="1"/>
</dbReference>
<evidence type="ECO:0000256" key="1">
    <source>
        <dbReference type="ARBA" id="ARBA00003791"/>
    </source>
</evidence>
<dbReference type="GO" id="GO:0051539">
    <property type="term" value="F:4 iron, 4 sulfur cluster binding"/>
    <property type="evidence" value="ECO:0007669"/>
    <property type="project" value="UniProtKB-KW"/>
</dbReference>
<dbReference type="STRING" id="1618207.UM93_06715"/>
<comment type="subcellular location">
    <subcellularLocation>
        <location evidence="13">Cytoplasm</location>
    </subcellularLocation>
</comment>
<evidence type="ECO:0000256" key="9">
    <source>
        <dbReference type="ARBA" id="ARBA00023004"/>
    </source>
</evidence>
<dbReference type="InterPro" id="IPR023515">
    <property type="entry name" value="Quinolinate_synth_A_type3"/>
</dbReference>
<comment type="catalytic activity">
    <reaction evidence="11">
        <text>iminosuccinate + dihydroxyacetone phosphate = quinolinate + phosphate + 2 H2O + H(+)</text>
        <dbReference type="Rhea" id="RHEA:25888"/>
        <dbReference type="ChEBI" id="CHEBI:15377"/>
        <dbReference type="ChEBI" id="CHEBI:15378"/>
        <dbReference type="ChEBI" id="CHEBI:29959"/>
        <dbReference type="ChEBI" id="CHEBI:43474"/>
        <dbReference type="ChEBI" id="CHEBI:57642"/>
        <dbReference type="ChEBI" id="CHEBI:77875"/>
        <dbReference type="EC" id="2.5.1.72"/>
    </reaction>
    <physiologicalReaction direction="left-to-right" evidence="11">
        <dbReference type="Rhea" id="RHEA:25889"/>
    </physiologicalReaction>
</comment>
<keyword evidence="15" id="KW-1185">Reference proteome</keyword>
<dbReference type="GO" id="GO:0005829">
    <property type="term" value="C:cytosol"/>
    <property type="evidence" value="ECO:0007669"/>
    <property type="project" value="TreeGrafter"/>
</dbReference>
<comment type="similarity">
    <text evidence="13">Belongs to the quinolinate synthase family. Type 3 subfamily.</text>
</comment>
<dbReference type="RefSeq" id="WP_045074545.1">
    <property type="nucleotide sequence ID" value="NZ_CP011005.1"/>
</dbReference>
<feature type="binding site" evidence="13">
    <location>
        <position position="381"/>
    </location>
    <ligand>
        <name>[4Fe-4S] cluster</name>
        <dbReference type="ChEBI" id="CHEBI:49883"/>
    </ligand>
</feature>
<evidence type="ECO:0000256" key="12">
    <source>
        <dbReference type="ARBA" id="ARBA00073059"/>
    </source>
</evidence>
<feature type="binding site" evidence="13">
    <location>
        <begin position="317"/>
        <end position="319"/>
    </location>
    <ligand>
        <name>iminosuccinate</name>
        <dbReference type="ChEBI" id="CHEBI:77875"/>
    </ligand>
</feature>
<dbReference type="UniPathway" id="UPA00253">
    <property type="reaction ID" value="UER00327"/>
</dbReference>
<dbReference type="InterPro" id="IPR003473">
    <property type="entry name" value="NadA"/>
</dbReference>
<dbReference type="Proteomes" id="UP000061839">
    <property type="component" value="Chromosome"/>
</dbReference>
<evidence type="ECO:0000256" key="4">
    <source>
        <dbReference type="ARBA" id="ARBA00022485"/>
    </source>
</evidence>
<dbReference type="PANTHER" id="PTHR30573">
    <property type="entry name" value="QUINOLINATE SYNTHETASE A"/>
    <property type="match status" value="1"/>
</dbReference>
<evidence type="ECO:0000256" key="6">
    <source>
        <dbReference type="ARBA" id="ARBA00022642"/>
    </source>
</evidence>
<feature type="binding site" evidence="13">
    <location>
        <position position="96"/>
    </location>
    <ligand>
        <name>iminosuccinate</name>
        <dbReference type="ChEBI" id="CHEBI:77875"/>
    </ligand>
</feature>
<evidence type="ECO:0000256" key="3">
    <source>
        <dbReference type="ARBA" id="ARBA00012669"/>
    </source>
</evidence>
<dbReference type="HAMAP" id="MF_00569">
    <property type="entry name" value="NadA_type3"/>
    <property type="match status" value="1"/>
</dbReference>
<dbReference type="Gene3D" id="3.40.50.10800">
    <property type="entry name" value="NadA-like"/>
    <property type="match status" value="3"/>
</dbReference>
<evidence type="ECO:0000313" key="15">
    <source>
        <dbReference type="Proteomes" id="UP000061839"/>
    </source>
</evidence>
<evidence type="ECO:0000313" key="14">
    <source>
        <dbReference type="EMBL" id="AJT41288.1"/>
    </source>
</evidence>
<evidence type="ECO:0000256" key="7">
    <source>
        <dbReference type="ARBA" id="ARBA00022679"/>
    </source>
</evidence>
<feature type="binding site" evidence="13">
    <location>
        <position position="222"/>
    </location>
    <ligand>
        <name>iminosuccinate</name>
        <dbReference type="ChEBI" id="CHEBI:77875"/>
    </ligand>
</feature>
<dbReference type="OrthoDB" id="9801204at2"/>
<keyword evidence="9 13" id="KW-0408">Iron</keyword>
<dbReference type="InterPro" id="IPR036094">
    <property type="entry name" value="NadA_sf"/>
</dbReference>
<feature type="binding site" evidence="13">
    <location>
        <position position="334"/>
    </location>
    <ligand>
        <name>iminosuccinate</name>
        <dbReference type="ChEBI" id="CHEBI:77875"/>
    </ligand>
</feature>
<keyword evidence="4 13" id="KW-0004">4Fe-4S</keyword>
<dbReference type="NCBIfam" id="TIGR00550">
    <property type="entry name" value="nadA"/>
    <property type="match status" value="1"/>
</dbReference>
<dbReference type="Pfam" id="PF02445">
    <property type="entry name" value="NadA"/>
    <property type="match status" value="1"/>
</dbReference>
<feature type="binding site" evidence="13">
    <location>
        <position position="113"/>
    </location>
    <ligand>
        <name>iminosuccinate</name>
        <dbReference type="ChEBI" id="CHEBI:77875"/>
    </ligand>
</feature>
<gene>
    <name evidence="13" type="primary">nadA</name>
    <name evidence="14" type="ORF">UM93_06715</name>
</gene>
<evidence type="ECO:0000256" key="2">
    <source>
        <dbReference type="ARBA" id="ARBA00005065"/>
    </source>
</evidence>
<keyword evidence="7 13" id="KW-0808">Transferase</keyword>
<feature type="binding site" evidence="13">
    <location>
        <position position="160"/>
    </location>
    <ligand>
        <name>[4Fe-4S] cluster</name>
        <dbReference type="ChEBI" id="CHEBI:49883"/>
    </ligand>
</feature>
<feature type="binding site" evidence="13">
    <location>
        <position position="291"/>
    </location>
    <ligand>
        <name>[4Fe-4S] cluster</name>
        <dbReference type="ChEBI" id="CHEBI:49883"/>
    </ligand>
</feature>
<dbReference type="FunFam" id="3.40.50.10800:FF:000001">
    <property type="entry name" value="Quinolinate synthase A"/>
    <property type="match status" value="1"/>
</dbReference>
<sequence length="430" mass="46602">MSSVNTAIQLSVRGASKESTCGTDLAKGPWEFDLSAALEGVPSYGPGASLADQAPSSTPQQIQIPQQYKDASEQELDERILAAKATLGDRVVILGHFYQRDEVIKYADFVGDSFQLANAAKSKPEAEAIVFCGVHFMAETADMLSGPEQAVILPNLAAGCSMADMADIESVEACWAQLEEIYGDMTATDAEGKVPVIPVTYMNSSAALKGFCGEHGGIVCTSSNAKTVLEWAFQRGQRVLFFPDQHLGRNTAKAMGVPLEQMPMWSPRKPWGGTSLETLQDARVILWHGFCSVHRRFSVAQIDQARAEYPGVRVIVHPECPMPVVDAADESGSTDYIVKAIQAAPAGTTFAIGTEINLVNRLAEEYPQHTIFCLDPVICPCSTMYRIHPGYLAWVLESLVQKTVVNQIRVPENVAVPARVALERMLAAKP</sequence>
<dbReference type="HOGENOM" id="CLU_047382_2_0_11"/>
<comment type="function">
    <text evidence="1 13">Catalyzes the condensation of iminoaspartate with dihydroxyacetone phosphate to form quinolinate.</text>
</comment>
<dbReference type="EMBL" id="CP011005">
    <property type="protein sequence ID" value="AJT41288.1"/>
    <property type="molecule type" value="Genomic_DNA"/>
</dbReference>
<evidence type="ECO:0000256" key="11">
    <source>
        <dbReference type="ARBA" id="ARBA00050125"/>
    </source>
</evidence>
<keyword evidence="6 13" id="KW-0662">Pyridine nucleotide biosynthesis</keyword>
<dbReference type="GO" id="GO:0008987">
    <property type="term" value="F:quinolinate synthetase A activity"/>
    <property type="evidence" value="ECO:0007669"/>
    <property type="project" value="UniProtKB-UniRule"/>
</dbReference>
<dbReference type="AlphaFoldDB" id="A0A0D4BY77"/>
<organism evidence="14 15">
    <name type="scientific">Psychromicrobium lacuslunae</name>
    <dbReference type="NCBI Taxonomy" id="1618207"/>
    <lineage>
        <taxon>Bacteria</taxon>
        <taxon>Bacillati</taxon>
        <taxon>Actinomycetota</taxon>
        <taxon>Actinomycetes</taxon>
        <taxon>Micrococcales</taxon>
        <taxon>Micrococcaceae</taxon>
        <taxon>Psychromicrobium</taxon>
    </lineage>
</organism>
<evidence type="ECO:0000256" key="8">
    <source>
        <dbReference type="ARBA" id="ARBA00022723"/>
    </source>
</evidence>
<name>A0A0D4BY77_9MICC</name>
<reference evidence="14 15" key="1">
    <citation type="journal article" date="2015" name="Genome Announc.">
        <title>Complete Genome Sequencing of Protease-Producing Novel Arthrobacter sp. Strain IHBB 11108 Using PacBio Single-Molecule Real-Time Sequencing Technology.</title>
        <authorList>
            <person name="Kiran S."/>
            <person name="Swarnkar M.K."/>
            <person name="Pal M."/>
            <person name="Thakur R."/>
            <person name="Tewari R."/>
            <person name="Singh A.K."/>
            <person name="Gulati A."/>
        </authorList>
    </citation>
    <scope>NUCLEOTIDE SEQUENCE [LARGE SCALE GENOMIC DNA]</scope>
    <source>
        <strain evidence="14 15">IHBB 11108</strain>
    </source>
</reference>
<comment type="pathway">
    <text evidence="2 13">Cofactor biosynthesis; NAD(+) biosynthesis; quinolinate from iminoaspartate: step 1/1.</text>
</comment>
<feature type="binding site" evidence="13">
    <location>
        <begin position="201"/>
        <end position="203"/>
    </location>
    <ligand>
        <name>iminosuccinate</name>
        <dbReference type="ChEBI" id="CHEBI:77875"/>
    </ligand>
</feature>
<dbReference type="EC" id="2.5.1.72" evidence="3 13"/>
<protein>
    <recommendedName>
        <fullName evidence="12 13">Quinolinate synthase</fullName>
        <ecNumber evidence="3 13">2.5.1.72</ecNumber>
    </recommendedName>
</protein>
<evidence type="ECO:0000256" key="10">
    <source>
        <dbReference type="ARBA" id="ARBA00023014"/>
    </source>
</evidence>
<dbReference type="SUPFAM" id="SSF142754">
    <property type="entry name" value="NadA-like"/>
    <property type="match status" value="1"/>
</dbReference>
<keyword evidence="8 13" id="KW-0479">Metal-binding</keyword>
<accession>A0A0D4BY77</accession>
<proteinExistence type="inferred from homology"/>
<keyword evidence="5 13" id="KW-0963">Cytoplasm</keyword>
<dbReference type="KEGG" id="ari:UM93_06715"/>
<dbReference type="GO" id="GO:0046872">
    <property type="term" value="F:metal ion binding"/>
    <property type="evidence" value="ECO:0007669"/>
    <property type="project" value="UniProtKB-KW"/>
</dbReference>
<dbReference type="GO" id="GO:0034628">
    <property type="term" value="P:'de novo' NAD+ biosynthetic process from L-aspartate"/>
    <property type="evidence" value="ECO:0007669"/>
    <property type="project" value="TreeGrafter"/>
</dbReference>
<evidence type="ECO:0000256" key="13">
    <source>
        <dbReference type="HAMAP-Rule" id="MF_00569"/>
    </source>
</evidence>
<dbReference type="PATRIC" id="fig|1618207.4.peg.1361"/>
<dbReference type="PANTHER" id="PTHR30573:SF0">
    <property type="entry name" value="QUINOLINATE SYNTHASE, CHLOROPLASTIC"/>
    <property type="match status" value="1"/>
</dbReference>
<evidence type="ECO:0000256" key="5">
    <source>
        <dbReference type="ARBA" id="ARBA00022490"/>
    </source>
</evidence>
<keyword evidence="10 13" id="KW-0411">Iron-sulfur</keyword>
<dbReference type="NCBIfam" id="NF006884">
    <property type="entry name" value="PRK09375.2-5"/>
    <property type="match status" value="1"/>
</dbReference>